<evidence type="ECO:0000259" key="4">
    <source>
        <dbReference type="PROSITE" id="PS50011"/>
    </source>
</evidence>
<dbReference type="Gene3D" id="3.30.200.20">
    <property type="entry name" value="Phosphorylase Kinase, domain 1"/>
    <property type="match status" value="1"/>
</dbReference>
<dbReference type="PROSITE" id="PS50011">
    <property type="entry name" value="PROTEIN_KINASE_DOM"/>
    <property type="match status" value="2"/>
</dbReference>
<dbReference type="SUPFAM" id="SSF48452">
    <property type="entry name" value="TPR-like"/>
    <property type="match status" value="1"/>
</dbReference>
<dbReference type="SUPFAM" id="SSF56112">
    <property type="entry name" value="Protein kinase-like (PK-like)"/>
    <property type="match status" value="2"/>
</dbReference>
<dbReference type="Proteomes" id="UP000789901">
    <property type="component" value="Unassembled WGS sequence"/>
</dbReference>
<organism evidence="5 6">
    <name type="scientific">Gigaspora margarita</name>
    <dbReference type="NCBI Taxonomy" id="4874"/>
    <lineage>
        <taxon>Eukaryota</taxon>
        <taxon>Fungi</taxon>
        <taxon>Fungi incertae sedis</taxon>
        <taxon>Mucoromycota</taxon>
        <taxon>Glomeromycotina</taxon>
        <taxon>Glomeromycetes</taxon>
        <taxon>Diversisporales</taxon>
        <taxon>Gigasporaceae</taxon>
        <taxon>Gigaspora</taxon>
    </lineage>
</organism>
<dbReference type="PANTHER" id="PTHR24346">
    <property type="entry name" value="MAP/MICROTUBULE AFFINITY-REGULATING KINASE"/>
    <property type="match status" value="1"/>
</dbReference>
<dbReference type="EMBL" id="CAJVQB010003118">
    <property type="protein sequence ID" value="CAG8598198.1"/>
    <property type="molecule type" value="Genomic_DNA"/>
</dbReference>
<dbReference type="InterPro" id="IPR011990">
    <property type="entry name" value="TPR-like_helical_dom_sf"/>
</dbReference>
<name>A0ABN7UHI2_GIGMA</name>
<evidence type="ECO:0000313" key="6">
    <source>
        <dbReference type="Proteomes" id="UP000789901"/>
    </source>
</evidence>
<sequence>MYKECIETSNLLEISPENLDALRTRANAYCIIGDYHASLDILSQALALDRKEESRKNLMKSMLSEEQERYEEFQNRRMKPETNNEFSNKPIIDQQFIKNSKDNSVFLNYPPEKFNDSSEDQKIVKAWRLNHGLYLAGNNLLPSKRKILGNNGKLDIVTYSGEPLVYITVNDSSDRPKSFWDKLRNCYPEFSSTKESPVNDIFEADVCLLFPIAEITYTGMTNKGFKHDLNSKEGAFITDNYAEYGHFFAKKLLAGGKLILRNLANAKSVQIEQLKSHLAWALDSYHSQRENPFEDVLIFDFPIIETTNKNSLKNPKDLAKWIRHLYEDNVVEIISYEEIIPILTFLENVKYIYNSDAFINRLIPGISNKHQEITLKDWIDDIPLRNLLTWISKFPFRRGMLIDQFGISLANNQVLTFTQSPIVSKRNNHYLQLIHPETRMEEILLRNNITHKLSSIPFIEYNPTTRIDNVYLFLHNEKIEIFLDQCVAPLPVFKKAVEDAVRSFHPYRALQEVFNEFGYFLPKSVVLGNQLGEILKKQMNTSSHTLIKKTFVASSQVDIDKILECTEDYDLNYLLTPNGQVVMMNQIFDWFNEIENNEHLNLIRIDQIIPLYKILNYNLQNKIEIILENWLDSRILLTGVKSFDMDDNSKESYVRINFDEHSVLDSCSYDVFGFVFDNKDIRSENCAVNFGLFDCYGFSAFITVKDSAAKNIKGWHIIWMIVGKPSLMGTFSENQRETNIAFQKVFVDLTMCYDDFFYISLSSALSKDCIILFSTSYSPNDQPELNFKIIRWFKDVLKLKSDTAFSNICVVYPHEEMAFNVDFGDKLVAYNLFGHNLDTNDYDQFIDFNCYKNIFLTCLNAEFPVKQTKYLCTSNYGYWATAISKADKSQLAIKHIIKRRLLSLIQSYNTDVPFEAYFMREIKHNNLVKYLSILETETTFLLITELNYNVRATNWKTLHHYLKHNGALSEYQAKIIFKQIIECISFIYERGFYNTNINDRNILIFESQVKLFNLEHLMSDELNNDLAYDIQFEDDYIISYASSEMISGHNYNPEFADLWCLGILLFTMIHADVPFKIPFDTIARKLVIREEISKECSDILHRLLAKKPYLRGSFKHLLNDPWINAFPKRRVLNNLNEDIGKIMASENISNNNIIQELDELMGESQNDTRTLPLQWISSNSLSDIKLIKRGEFGPVFSATWINLLAVAHTSNKNSFNWQRLNKVALKKCTNMYENDSLKTFLREMKNHAKMNGLWGIIDLYGIAYGHKPEDLKIVLHYADKSDLNEYLKRNFVSITWKEKLSIILDIAIGLYQIHDKGIIHRDIHPGNIFLDSSCSCIGDFGLSRG</sequence>
<dbReference type="Pfam" id="PF07714">
    <property type="entry name" value="PK_Tyr_Ser-Thr"/>
    <property type="match status" value="1"/>
</dbReference>
<protein>
    <submittedName>
        <fullName evidence="5">15310_t:CDS:1</fullName>
    </submittedName>
</protein>
<evidence type="ECO:0000256" key="3">
    <source>
        <dbReference type="SAM" id="Coils"/>
    </source>
</evidence>
<dbReference type="CDD" id="cd00180">
    <property type="entry name" value="PKc"/>
    <property type="match status" value="1"/>
</dbReference>
<evidence type="ECO:0000313" key="5">
    <source>
        <dbReference type="EMBL" id="CAG8598198.1"/>
    </source>
</evidence>
<proteinExistence type="predicted"/>
<keyword evidence="3" id="KW-0175">Coiled coil</keyword>
<evidence type="ECO:0000256" key="1">
    <source>
        <dbReference type="ARBA" id="ARBA00022741"/>
    </source>
</evidence>
<accession>A0ABN7UHI2</accession>
<keyword evidence="6" id="KW-1185">Reference proteome</keyword>
<keyword evidence="2" id="KW-0067">ATP-binding</keyword>
<dbReference type="InterPro" id="IPR000719">
    <property type="entry name" value="Prot_kinase_dom"/>
</dbReference>
<comment type="caution">
    <text evidence="5">The sequence shown here is derived from an EMBL/GenBank/DDBJ whole genome shotgun (WGS) entry which is preliminary data.</text>
</comment>
<dbReference type="PANTHER" id="PTHR24346:SF51">
    <property type="entry name" value="PAS DOMAIN-CONTAINING SERINE_THREONINE-PROTEIN KINASE"/>
    <property type="match status" value="1"/>
</dbReference>
<gene>
    <name evidence="5" type="ORF">GMARGA_LOCUS6750</name>
</gene>
<keyword evidence="1" id="KW-0547">Nucleotide-binding</keyword>
<dbReference type="InterPro" id="IPR011009">
    <property type="entry name" value="Kinase-like_dom_sf"/>
</dbReference>
<evidence type="ECO:0000256" key="2">
    <source>
        <dbReference type="ARBA" id="ARBA00022840"/>
    </source>
</evidence>
<feature type="domain" description="Protein kinase" evidence="4">
    <location>
        <begin position="1181"/>
        <end position="1345"/>
    </location>
</feature>
<dbReference type="InterPro" id="IPR001245">
    <property type="entry name" value="Ser-Thr/Tyr_kinase_cat_dom"/>
</dbReference>
<dbReference type="Gene3D" id="1.25.40.10">
    <property type="entry name" value="Tetratricopeptide repeat domain"/>
    <property type="match status" value="1"/>
</dbReference>
<dbReference type="Pfam" id="PF00069">
    <property type="entry name" value="Pkinase"/>
    <property type="match status" value="1"/>
</dbReference>
<reference evidence="5 6" key="1">
    <citation type="submission" date="2021-06" db="EMBL/GenBank/DDBJ databases">
        <authorList>
            <person name="Kallberg Y."/>
            <person name="Tangrot J."/>
            <person name="Rosling A."/>
        </authorList>
    </citation>
    <scope>NUCLEOTIDE SEQUENCE [LARGE SCALE GENOMIC DNA]</scope>
    <source>
        <strain evidence="5 6">120-4 pot B 10/14</strain>
    </source>
</reference>
<dbReference type="Gene3D" id="1.10.510.10">
    <property type="entry name" value="Transferase(Phosphotransferase) domain 1"/>
    <property type="match status" value="2"/>
</dbReference>
<feature type="coiled-coil region" evidence="3">
    <location>
        <begin position="48"/>
        <end position="76"/>
    </location>
</feature>
<feature type="domain" description="Protein kinase" evidence="4">
    <location>
        <begin position="865"/>
        <end position="1123"/>
    </location>
</feature>